<organism evidence="1 2">
    <name type="scientific">Hymenoscyphus fraxineus</name>
    <dbReference type="NCBI Taxonomy" id="746836"/>
    <lineage>
        <taxon>Eukaryota</taxon>
        <taxon>Fungi</taxon>
        <taxon>Dikarya</taxon>
        <taxon>Ascomycota</taxon>
        <taxon>Pezizomycotina</taxon>
        <taxon>Leotiomycetes</taxon>
        <taxon>Helotiales</taxon>
        <taxon>Helotiaceae</taxon>
        <taxon>Hymenoscyphus</taxon>
    </lineage>
</organism>
<comment type="caution">
    <text evidence="1">The sequence shown here is derived from an EMBL/GenBank/DDBJ whole genome shotgun (WGS) entry which is preliminary data.</text>
</comment>
<proteinExistence type="predicted"/>
<keyword evidence="2" id="KW-1185">Reference proteome</keyword>
<gene>
    <name evidence="1" type="ORF">HYFRA_00002976</name>
</gene>
<dbReference type="OrthoDB" id="3439359at2759"/>
<evidence type="ECO:0000313" key="1">
    <source>
        <dbReference type="EMBL" id="CAG8950763.1"/>
    </source>
</evidence>
<dbReference type="AlphaFoldDB" id="A0A9N9KPK8"/>
<evidence type="ECO:0000313" key="2">
    <source>
        <dbReference type="Proteomes" id="UP000696280"/>
    </source>
</evidence>
<accession>A0A9N9KPK8</accession>
<dbReference type="EMBL" id="CAJVRL010000038">
    <property type="protein sequence ID" value="CAG8950763.1"/>
    <property type="molecule type" value="Genomic_DNA"/>
</dbReference>
<dbReference type="Proteomes" id="UP000696280">
    <property type="component" value="Unassembled WGS sequence"/>
</dbReference>
<sequence length="404" mass="46717">MTTRTPGTVTGAGIIVKNKKILLCQKITNWCFDDNTNIINKQVEEVAENLLASMGVRWECLSRQKLEDRVLDQYRLLTSAVLRGKDQEQLVEAIAQFLMLIGKNIDPRSSSDYKPMLGTLLSYRDCMWYWISKSTAQTLMFLPKPDRKLYFRRTTEVLQWMKVQGKFNMEERTKVYLDLPELVQMIEFDLINTPNIVVAEQQHLAWLFGYTCGDRRRFAVAIHFRHLKVDLETKLSKSIQPTLKMAIGSPVRRAMLSIPHRLLVISIRRGFLEHHTTIKSPMSAKEVNIKIRDNGLFDMGLCSHLIDGNSGDQIAIERSSYLSLHRAEHIKKSRDRDQLLEKLIMEHQEIQDALIVGSFAVKNTKRRLKRIFLQGILVEKAELEKLCLANEIGFIQEIFEANSR</sequence>
<protein>
    <submittedName>
        <fullName evidence="1">Uncharacterized protein</fullName>
    </submittedName>
</protein>
<reference evidence="1" key="1">
    <citation type="submission" date="2021-07" db="EMBL/GenBank/DDBJ databases">
        <authorList>
            <person name="Durling M."/>
        </authorList>
    </citation>
    <scope>NUCLEOTIDE SEQUENCE</scope>
</reference>
<name>A0A9N9KPK8_9HELO</name>